<sequence>MLWALSFAIAATPSLAQSGRSSTYTSVTTRNANSTAELVDDPATTDALAAAASETAWNATAQNASFRSVTTTATETSIDAASSTRAAEPTTATLTVPGPGWCLVLTSADALVISTTAYTTMTVVRAPALPKDLNTGTTTSSTLAVVTRPATSNRGTLNASVPTPLLYRNATATIQHFSGDATVMSLSFPFVVSVIGIVLAGVWFL</sequence>
<evidence type="ECO:0000256" key="1">
    <source>
        <dbReference type="SAM" id="Phobius"/>
    </source>
</evidence>
<dbReference type="EMBL" id="JAGHQM010001675">
    <property type="protein sequence ID" value="KAH0552966.1"/>
    <property type="molecule type" value="Genomic_DNA"/>
</dbReference>
<keyword evidence="4" id="KW-1185">Reference proteome</keyword>
<keyword evidence="1" id="KW-1133">Transmembrane helix</keyword>
<protein>
    <submittedName>
        <fullName evidence="3">Uncharacterized protein</fullName>
    </submittedName>
</protein>
<evidence type="ECO:0000313" key="4">
    <source>
        <dbReference type="Proteomes" id="UP000750711"/>
    </source>
</evidence>
<keyword evidence="1" id="KW-0812">Transmembrane</keyword>
<name>A0A9P8IGQ5_9PEZI</name>
<dbReference type="AlphaFoldDB" id="A0A9P8IGQ5"/>
<evidence type="ECO:0000256" key="2">
    <source>
        <dbReference type="SAM" id="SignalP"/>
    </source>
</evidence>
<accession>A0A9P8IGQ5</accession>
<feature type="chain" id="PRO_5040140133" evidence="2">
    <location>
        <begin position="17"/>
        <end position="205"/>
    </location>
</feature>
<organism evidence="3 4">
    <name type="scientific">Trichoglossum hirsutum</name>
    <dbReference type="NCBI Taxonomy" id="265104"/>
    <lineage>
        <taxon>Eukaryota</taxon>
        <taxon>Fungi</taxon>
        <taxon>Dikarya</taxon>
        <taxon>Ascomycota</taxon>
        <taxon>Pezizomycotina</taxon>
        <taxon>Geoglossomycetes</taxon>
        <taxon>Geoglossales</taxon>
        <taxon>Geoglossaceae</taxon>
        <taxon>Trichoglossum</taxon>
    </lineage>
</organism>
<dbReference type="Proteomes" id="UP000750711">
    <property type="component" value="Unassembled WGS sequence"/>
</dbReference>
<comment type="caution">
    <text evidence="3">The sequence shown here is derived from an EMBL/GenBank/DDBJ whole genome shotgun (WGS) entry which is preliminary data.</text>
</comment>
<keyword evidence="2" id="KW-0732">Signal</keyword>
<gene>
    <name evidence="3" type="ORF">GP486_006836</name>
</gene>
<proteinExistence type="predicted"/>
<reference evidence="3" key="1">
    <citation type="submission" date="2021-03" db="EMBL/GenBank/DDBJ databases">
        <title>Comparative genomics and phylogenomic investigation of the class Geoglossomycetes provide insights into ecological specialization and systematics.</title>
        <authorList>
            <person name="Melie T."/>
            <person name="Pirro S."/>
            <person name="Miller A.N."/>
            <person name="Quandt A."/>
        </authorList>
    </citation>
    <scope>NUCLEOTIDE SEQUENCE</scope>
    <source>
        <strain evidence="3">CAQ_001_2017</strain>
    </source>
</reference>
<feature type="signal peptide" evidence="2">
    <location>
        <begin position="1"/>
        <end position="16"/>
    </location>
</feature>
<feature type="transmembrane region" description="Helical" evidence="1">
    <location>
        <begin position="183"/>
        <end position="204"/>
    </location>
</feature>
<keyword evidence="1" id="KW-0472">Membrane</keyword>
<evidence type="ECO:0000313" key="3">
    <source>
        <dbReference type="EMBL" id="KAH0552966.1"/>
    </source>
</evidence>